<reference evidence="1 2" key="1">
    <citation type="submission" date="2016-03" db="EMBL/GenBank/DDBJ databases">
        <title>EvidentialGene: Evidence-directed Construction of Genes on Genomes.</title>
        <authorList>
            <person name="Gilbert D.G."/>
            <person name="Choi J.-H."/>
            <person name="Mockaitis K."/>
            <person name="Colbourne J."/>
            <person name="Pfrender M."/>
        </authorList>
    </citation>
    <scope>NUCLEOTIDE SEQUENCE [LARGE SCALE GENOMIC DNA]</scope>
    <source>
        <strain evidence="1 2">Xinb3</strain>
        <tissue evidence="1">Complete organism</tissue>
    </source>
</reference>
<proteinExistence type="predicted"/>
<accession>A0A164FXU9</accession>
<feature type="non-terminal residue" evidence="1">
    <location>
        <position position="1"/>
    </location>
</feature>
<comment type="caution">
    <text evidence="1">The sequence shown here is derived from an EMBL/GenBank/DDBJ whole genome shotgun (WGS) entry which is preliminary data.</text>
</comment>
<evidence type="ECO:0000313" key="2">
    <source>
        <dbReference type="Proteomes" id="UP000076858"/>
    </source>
</evidence>
<protein>
    <recommendedName>
        <fullName evidence="3">Tyr recombinase domain-containing protein</fullName>
    </recommendedName>
</protein>
<name>A0A164FXU9_9CRUS</name>
<keyword evidence="2" id="KW-1185">Reference proteome</keyword>
<dbReference type="Proteomes" id="UP000076858">
    <property type="component" value="Unassembled WGS sequence"/>
</dbReference>
<evidence type="ECO:0008006" key="3">
    <source>
        <dbReference type="Google" id="ProtNLM"/>
    </source>
</evidence>
<dbReference type="AlphaFoldDB" id="A0A164FXU9"/>
<organism evidence="1 2">
    <name type="scientific">Daphnia magna</name>
    <dbReference type="NCBI Taxonomy" id="35525"/>
    <lineage>
        <taxon>Eukaryota</taxon>
        <taxon>Metazoa</taxon>
        <taxon>Ecdysozoa</taxon>
        <taxon>Arthropoda</taxon>
        <taxon>Crustacea</taxon>
        <taxon>Branchiopoda</taxon>
        <taxon>Diplostraca</taxon>
        <taxon>Cladocera</taxon>
        <taxon>Anomopoda</taxon>
        <taxon>Daphniidae</taxon>
        <taxon>Daphnia</taxon>
    </lineage>
</organism>
<feature type="non-terminal residue" evidence="1">
    <location>
        <position position="97"/>
    </location>
</feature>
<dbReference type="EMBL" id="LRGB01017659">
    <property type="protein sequence ID" value="KZR98281.1"/>
    <property type="molecule type" value="Genomic_DNA"/>
</dbReference>
<gene>
    <name evidence="1" type="ORF">APZ42_006371</name>
</gene>
<evidence type="ECO:0000313" key="1">
    <source>
        <dbReference type="EMBL" id="KZR98281.1"/>
    </source>
</evidence>
<sequence>TPKYSGTWDPSRVLSHFDVTAGQTLSILQLARKQATLLALTTLLRCADIASIQIETIEFAGPKVYFDLGTLRKSQRSGPLMRLSLDEWSKNKAICLL</sequence>